<dbReference type="KEGG" id="fcy:FRACYDRAFT_233711"/>
<keyword evidence="3" id="KW-1185">Reference proteome</keyword>
<dbReference type="SUPFAM" id="SSF53474">
    <property type="entry name" value="alpha/beta-Hydrolases"/>
    <property type="match status" value="1"/>
</dbReference>
<dbReference type="OrthoDB" id="48111at2759"/>
<dbReference type="AlphaFoldDB" id="A0A1E7FZF4"/>
<dbReference type="Gene3D" id="3.40.50.1820">
    <property type="entry name" value="alpha/beta hydrolase"/>
    <property type="match status" value="1"/>
</dbReference>
<gene>
    <name evidence="2" type="ORF">FRACYDRAFT_233711</name>
</gene>
<proteinExistence type="predicted"/>
<dbReference type="InterPro" id="IPR002921">
    <property type="entry name" value="Fungal_lipase-type"/>
</dbReference>
<dbReference type="InterPro" id="IPR029058">
    <property type="entry name" value="AB_hydrolase_fold"/>
</dbReference>
<reference evidence="2 3" key="1">
    <citation type="submission" date="2016-09" db="EMBL/GenBank/DDBJ databases">
        <title>Extensive genetic diversity and differential bi-allelic expression allows diatom success in the polar Southern Ocean.</title>
        <authorList>
            <consortium name="DOE Joint Genome Institute"/>
            <person name="Mock T."/>
            <person name="Otillar R.P."/>
            <person name="Strauss J."/>
            <person name="Dupont C."/>
            <person name="Frickenhaus S."/>
            <person name="Maumus F."/>
            <person name="Mcmullan M."/>
            <person name="Sanges R."/>
            <person name="Schmutz J."/>
            <person name="Toseland A."/>
            <person name="Valas R."/>
            <person name="Veluchamy A."/>
            <person name="Ward B.J."/>
            <person name="Allen A."/>
            <person name="Barry K."/>
            <person name="Falciatore A."/>
            <person name="Ferrante M."/>
            <person name="Fortunato A.E."/>
            <person name="Gloeckner G."/>
            <person name="Gruber A."/>
            <person name="Hipkin R."/>
            <person name="Janech M."/>
            <person name="Kroth P."/>
            <person name="Leese F."/>
            <person name="Lindquist E."/>
            <person name="Lyon B.R."/>
            <person name="Martin J."/>
            <person name="Mayer C."/>
            <person name="Parker M."/>
            <person name="Quesneville H."/>
            <person name="Raymond J."/>
            <person name="Uhlig C."/>
            <person name="Valentin K.U."/>
            <person name="Worden A.Z."/>
            <person name="Armbrust E.V."/>
            <person name="Bowler C."/>
            <person name="Green B."/>
            <person name="Moulton V."/>
            <person name="Van Oosterhout C."/>
            <person name="Grigoriev I."/>
        </authorList>
    </citation>
    <scope>NUCLEOTIDE SEQUENCE [LARGE SCALE GENOMIC DNA]</scope>
    <source>
        <strain evidence="2 3">CCMP1102</strain>
    </source>
</reference>
<accession>A0A1E7FZF4</accession>
<dbReference type="EMBL" id="KV784353">
    <property type="protein sequence ID" value="OEU23539.1"/>
    <property type="molecule type" value="Genomic_DNA"/>
</dbReference>
<name>A0A1E7FZF4_9STRA</name>
<evidence type="ECO:0000313" key="2">
    <source>
        <dbReference type="EMBL" id="OEU23539.1"/>
    </source>
</evidence>
<evidence type="ECO:0000259" key="1">
    <source>
        <dbReference type="Pfam" id="PF01764"/>
    </source>
</evidence>
<dbReference type="InParanoid" id="A0A1E7FZF4"/>
<protein>
    <recommendedName>
        <fullName evidence="1">Fungal lipase-type domain-containing protein</fullName>
    </recommendedName>
</protein>
<sequence length="303" mass="33996">MNQLNIQENDLPTWSLADYAFLSIMAYRDIPVVKESLPIWFDRSGDNVTIDTDKVDSFLDVYGYKTIPGEFYLFNVITEKGTTTGIISVTGTSSKTEMLIDCQLWLTAFLIQILRYGLPFGDLFTLPLPYLMKVISMVPSGDPSKKNLYQILTEFIELQKKNPEYDVLTLTGHSLGGGIAFLSAAQTHTKAIALSGVNAMLSRMTFKPPITPAELNEYTFNIIPHYDIVPRIDDVAQNFQNINCLSKSPNPLNCHTNTRSLCELLFRCGSGPRPVLCECTKFYGYPEPITDGNQSFAEVMLRQ</sequence>
<feature type="domain" description="Fungal lipase-type" evidence="1">
    <location>
        <begin position="147"/>
        <end position="232"/>
    </location>
</feature>
<dbReference type="GO" id="GO:0006629">
    <property type="term" value="P:lipid metabolic process"/>
    <property type="evidence" value="ECO:0007669"/>
    <property type="project" value="InterPro"/>
</dbReference>
<dbReference type="Proteomes" id="UP000095751">
    <property type="component" value="Unassembled WGS sequence"/>
</dbReference>
<evidence type="ECO:0000313" key="3">
    <source>
        <dbReference type="Proteomes" id="UP000095751"/>
    </source>
</evidence>
<dbReference type="Pfam" id="PF01764">
    <property type="entry name" value="Lipase_3"/>
    <property type="match status" value="1"/>
</dbReference>
<organism evidence="2 3">
    <name type="scientific">Fragilariopsis cylindrus CCMP1102</name>
    <dbReference type="NCBI Taxonomy" id="635003"/>
    <lineage>
        <taxon>Eukaryota</taxon>
        <taxon>Sar</taxon>
        <taxon>Stramenopiles</taxon>
        <taxon>Ochrophyta</taxon>
        <taxon>Bacillariophyta</taxon>
        <taxon>Bacillariophyceae</taxon>
        <taxon>Bacillariophycidae</taxon>
        <taxon>Bacillariales</taxon>
        <taxon>Bacillariaceae</taxon>
        <taxon>Fragilariopsis</taxon>
    </lineage>
</organism>